<proteinExistence type="predicted"/>
<organism evidence="3">
    <name type="scientific">Attheya septentrionalis</name>
    <dbReference type="NCBI Taxonomy" id="420275"/>
    <lineage>
        <taxon>Eukaryota</taxon>
        <taxon>Sar</taxon>
        <taxon>Stramenopiles</taxon>
        <taxon>Ochrophyta</taxon>
        <taxon>Bacillariophyta</taxon>
        <taxon>Coscinodiscophyceae</taxon>
        <taxon>Chaetocerotophycidae</taxon>
        <taxon>Chaetocerotales</taxon>
        <taxon>Attheyaceae</taxon>
        <taxon>Attheya</taxon>
    </lineage>
</organism>
<feature type="compositionally biased region" description="Basic residues" evidence="2">
    <location>
        <begin position="44"/>
        <end position="60"/>
    </location>
</feature>
<evidence type="ECO:0000313" key="3">
    <source>
        <dbReference type="EMBL" id="CAD9825045.1"/>
    </source>
</evidence>
<accession>A0A7S2UN84</accession>
<gene>
    <name evidence="3" type="ORF">ASEP1449_LOCUS16879</name>
</gene>
<sequence>MKTYQRRRGSSSDDSGSSYSLANSGDEDIQDLSSSESEGYLPVRKTKRKQKCLLSKRQRRRVLDDAPEKNSCAVSQNNSTETMGPKFQDDGTGRKPVNPSALRFVMAVIPNEVKHITEQVSEELTQAGDLEESRKVKVRTEHHITTIMTSVRRRMTHTKVPEHYIKIEDSVTDDLATMNERRKCEIKAHRVVAEKLRSQIDDIQQELEEAKGKNEELIAVQKKKNDAEDDGESTCNGSTVHPLLTNILSKKDIIENNVVAQPFAPNQIGISAIAPAPSDAIRNLIQNASSAYGVGDLIC</sequence>
<reference evidence="3" key="1">
    <citation type="submission" date="2021-01" db="EMBL/GenBank/DDBJ databases">
        <authorList>
            <person name="Corre E."/>
            <person name="Pelletier E."/>
            <person name="Niang G."/>
            <person name="Scheremetjew M."/>
            <person name="Finn R."/>
            <person name="Kale V."/>
            <person name="Holt S."/>
            <person name="Cochrane G."/>
            <person name="Meng A."/>
            <person name="Brown T."/>
            <person name="Cohen L."/>
        </authorList>
    </citation>
    <scope>NUCLEOTIDE SEQUENCE</scope>
    <source>
        <strain evidence="3">CCMP2084</strain>
    </source>
</reference>
<name>A0A7S2UN84_9STRA</name>
<feature type="region of interest" description="Disordered" evidence="2">
    <location>
        <begin position="1"/>
        <end position="98"/>
    </location>
</feature>
<feature type="coiled-coil region" evidence="1">
    <location>
        <begin position="186"/>
        <end position="230"/>
    </location>
</feature>
<evidence type="ECO:0000256" key="2">
    <source>
        <dbReference type="SAM" id="MobiDB-lite"/>
    </source>
</evidence>
<dbReference type="AlphaFoldDB" id="A0A7S2UN84"/>
<feature type="compositionally biased region" description="Polar residues" evidence="2">
    <location>
        <begin position="72"/>
        <end position="82"/>
    </location>
</feature>
<evidence type="ECO:0000256" key="1">
    <source>
        <dbReference type="SAM" id="Coils"/>
    </source>
</evidence>
<dbReference type="EMBL" id="HBHQ01025044">
    <property type="protein sequence ID" value="CAD9825045.1"/>
    <property type="molecule type" value="Transcribed_RNA"/>
</dbReference>
<protein>
    <submittedName>
        <fullName evidence="3">Uncharacterized protein</fullName>
    </submittedName>
</protein>
<keyword evidence="1" id="KW-0175">Coiled coil</keyword>
<feature type="compositionally biased region" description="Low complexity" evidence="2">
    <location>
        <begin position="12"/>
        <end position="24"/>
    </location>
</feature>